<feature type="transmembrane region" description="Helical" evidence="1">
    <location>
        <begin position="5"/>
        <end position="26"/>
    </location>
</feature>
<keyword evidence="1" id="KW-0812">Transmembrane</keyword>
<organism evidence="2 3">
    <name type="scientific">Gracilibacillus dipsosauri</name>
    <dbReference type="NCBI Taxonomy" id="178340"/>
    <lineage>
        <taxon>Bacteria</taxon>
        <taxon>Bacillati</taxon>
        <taxon>Bacillota</taxon>
        <taxon>Bacilli</taxon>
        <taxon>Bacillales</taxon>
        <taxon>Bacillaceae</taxon>
        <taxon>Gracilibacillus</taxon>
    </lineage>
</organism>
<sequence>MNKILFFFCNLIAVIGICILFITNILDEVFPMMGRIAFQAAMAGSYSRSDYIVNFTVINLFAILLILVGILAGYKIYKKGDILSK</sequence>
<evidence type="ECO:0000313" key="3">
    <source>
        <dbReference type="Proteomes" id="UP000245624"/>
    </source>
</evidence>
<keyword evidence="3" id="KW-1185">Reference proteome</keyword>
<reference evidence="2 3" key="1">
    <citation type="submission" date="2018-05" db="EMBL/GenBank/DDBJ databases">
        <title>Genomic analysis of Gracilibacillus dipsosauri DD1 reveals novel features of a salt-tolerant amylase.</title>
        <authorList>
            <person name="Deutch C.E."/>
            <person name="Yang S."/>
        </authorList>
    </citation>
    <scope>NUCLEOTIDE SEQUENCE [LARGE SCALE GENOMIC DNA]</scope>
    <source>
        <strain evidence="2 3">DD1</strain>
    </source>
</reference>
<gene>
    <name evidence="2" type="ORF">DLJ74_15835</name>
</gene>
<dbReference type="OrthoDB" id="2971084at2"/>
<evidence type="ECO:0000256" key="1">
    <source>
        <dbReference type="SAM" id="Phobius"/>
    </source>
</evidence>
<comment type="caution">
    <text evidence="2">The sequence shown here is derived from an EMBL/GenBank/DDBJ whole genome shotgun (WGS) entry which is preliminary data.</text>
</comment>
<dbReference type="EMBL" id="QGTD01000015">
    <property type="protein sequence ID" value="PWU67399.1"/>
    <property type="molecule type" value="Genomic_DNA"/>
</dbReference>
<dbReference type="Proteomes" id="UP000245624">
    <property type="component" value="Unassembled WGS sequence"/>
</dbReference>
<feature type="transmembrane region" description="Helical" evidence="1">
    <location>
        <begin position="51"/>
        <end position="77"/>
    </location>
</feature>
<evidence type="ECO:0000313" key="2">
    <source>
        <dbReference type="EMBL" id="PWU67399.1"/>
    </source>
</evidence>
<dbReference type="AlphaFoldDB" id="A0A317L0N1"/>
<accession>A0A317L0N1</accession>
<keyword evidence="1" id="KW-0472">Membrane</keyword>
<proteinExistence type="predicted"/>
<dbReference type="RefSeq" id="WP_054861614.1">
    <property type="nucleotide sequence ID" value="NZ_QGTD01000015.1"/>
</dbReference>
<keyword evidence="1" id="KW-1133">Transmembrane helix</keyword>
<name>A0A317L0N1_9BACI</name>
<protein>
    <submittedName>
        <fullName evidence="2">Uncharacterized protein</fullName>
    </submittedName>
</protein>